<gene>
    <name evidence="7" type="ORF">INT08_01665</name>
</gene>
<dbReference type="InterPro" id="IPR004447">
    <property type="entry name" value="Peptidase_S41A"/>
</dbReference>
<dbReference type="CDD" id="cd06782">
    <property type="entry name" value="cpPDZ_CPP-like"/>
    <property type="match status" value="1"/>
</dbReference>
<dbReference type="PANTHER" id="PTHR32060">
    <property type="entry name" value="TAIL-SPECIFIC PROTEASE"/>
    <property type="match status" value="1"/>
</dbReference>
<protein>
    <submittedName>
        <fullName evidence="7">S41 family peptidase</fullName>
    </submittedName>
</protein>
<evidence type="ECO:0000313" key="8">
    <source>
        <dbReference type="Proteomes" id="UP000619838"/>
    </source>
</evidence>
<dbReference type="Proteomes" id="UP000619838">
    <property type="component" value="Unassembled WGS sequence"/>
</dbReference>
<keyword evidence="3 5" id="KW-0378">Hydrolase</keyword>
<dbReference type="SUPFAM" id="SSF52096">
    <property type="entry name" value="ClpP/crotonase"/>
    <property type="match status" value="1"/>
</dbReference>
<keyword evidence="8" id="KW-1185">Reference proteome</keyword>
<evidence type="ECO:0000256" key="2">
    <source>
        <dbReference type="ARBA" id="ARBA00022670"/>
    </source>
</evidence>
<feature type="domain" description="PDZ" evidence="6">
    <location>
        <begin position="82"/>
        <end position="151"/>
    </location>
</feature>
<dbReference type="InterPro" id="IPR029045">
    <property type="entry name" value="ClpP/crotonase-like_dom_sf"/>
</dbReference>
<dbReference type="SUPFAM" id="SSF50156">
    <property type="entry name" value="PDZ domain-like"/>
    <property type="match status" value="1"/>
</dbReference>
<evidence type="ECO:0000256" key="1">
    <source>
        <dbReference type="ARBA" id="ARBA00009179"/>
    </source>
</evidence>
<keyword evidence="2 5" id="KW-0645">Protease</keyword>
<dbReference type="SMART" id="SM00228">
    <property type="entry name" value="PDZ"/>
    <property type="match status" value="1"/>
</dbReference>
<evidence type="ECO:0000259" key="6">
    <source>
        <dbReference type="PROSITE" id="PS50106"/>
    </source>
</evidence>
<dbReference type="InterPro" id="IPR036034">
    <property type="entry name" value="PDZ_sf"/>
</dbReference>
<evidence type="ECO:0000256" key="3">
    <source>
        <dbReference type="ARBA" id="ARBA00022801"/>
    </source>
</evidence>
<dbReference type="Pfam" id="PF03572">
    <property type="entry name" value="Peptidase_S41"/>
    <property type="match status" value="1"/>
</dbReference>
<dbReference type="Gene3D" id="3.30.750.44">
    <property type="match status" value="1"/>
</dbReference>
<dbReference type="RefSeq" id="WP_175187126.1">
    <property type="nucleotide sequence ID" value="NZ_JABVZQ010000004.1"/>
</dbReference>
<sequence length="541" mass="59763">MSRIFQVLVIIAVLFFGILLGTRLHHDVPAAVFGPQKKLLDVLNLVSLRYVDEVEPDSLVDAAIRNIAESLDPHTVYLDPDKVEYSQAEFQGNFEGIGIEFDMVNDTLVVVTPLSGGPGEAAGLLAGDRILGIDSSDAKGLSTSDVVSSLRGPKGSEVRLDVYRPFSGERREIMVERARIPTYSIDAFFLLDDDRTGYIRMSRFVATTSDEFRDALRQLEAAGMAGLVIDLRGNPGGYLDQAVTIADEFLPADRLIVETRSRHAGPDQLSYRSTAGGDYQEGPLAVLVDRGSASAAEILAGALQDHGRGLVCGELTFGKGLVQRQFDFDDGSALRLTIARYYTPSGRQIQRGYDTGSNGREIYYENDDVSRNGKKLFEDGSGLEITSDVRGVRVYKASASASDSDVLASSGGIVPDYWVIEERPRDLYLEYRNSGVFEQAALRVLDDPESSARDFAGSLDLFLESYDEDKMIENYLLDCAARKQIRTDVHEFDQEKERMMVAVKSRIARQLFGIEGQIRVLVREADSVLKVARERMYDRAA</sequence>
<dbReference type="InterPro" id="IPR005151">
    <property type="entry name" value="Tail-specific_protease"/>
</dbReference>
<keyword evidence="4 5" id="KW-0720">Serine protease</keyword>
<evidence type="ECO:0000256" key="4">
    <source>
        <dbReference type="ARBA" id="ARBA00022825"/>
    </source>
</evidence>
<dbReference type="InterPro" id="IPR001478">
    <property type="entry name" value="PDZ"/>
</dbReference>
<accession>A0ABR9XPF3</accession>
<dbReference type="NCBIfam" id="TIGR00225">
    <property type="entry name" value="prc"/>
    <property type="match status" value="1"/>
</dbReference>
<dbReference type="SMART" id="SM00245">
    <property type="entry name" value="TSPc"/>
    <property type="match status" value="1"/>
</dbReference>
<evidence type="ECO:0000313" key="7">
    <source>
        <dbReference type="EMBL" id="MBF0635892.1"/>
    </source>
</evidence>
<dbReference type="Gene3D" id="2.30.42.10">
    <property type="match status" value="1"/>
</dbReference>
<dbReference type="PANTHER" id="PTHR32060:SF30">
    <property type="entry name" value="CARBOXY-TERMINAL PROCESSING PROTEASE CTPA"/>
    <property type="match status" value="1"/>
</dbReference>
<evidence type="ECO:0000256" key="5">
    <source>
        <dbReference type="RuleBase" id="RU004404"/>
    </source>
</evidence>
<dbReference type="EMBL" id="JADGII010000002">
    <property type="protein sequence ID" value="MBF0635892.1"/>
    <property type="molecule type" value="Genomic_DNA"/>
</dbReference>
<comment type="caution">
    <text evidence="7">The sequence shown here is derived from an EMBL/GenBank/DDBJ whole genome shotgun (WGS) entry which is preliminary data.</text>
</comment>
<dbReference type="InterPro" id="IPR041489">
    <property type="entry name" value="PDZ_6"/>
</dbReference>
<dbReference type="PROSITE" id="PS50106">
    <property type="entry name" value="PDZ"/>
    <property type="match status" value="1"/>
</dbReference>
<dbReference type="Gene3D" id="3.90.226.10">
    <property type="entry name" value="2-enoyl-CoA Hydratase, Chain A, domain 1"/>
    <property type="match status" value="1"/>
</dbReference>
<dbReference type="CDD" id="cd07560">
    <property type="entry name" value="Peptidase_S41_CPP"/>
    <property type="match status" value="1"/>
</dbReference>
<organism evidence="7 8">
    <name type="scientific">Prosthecochloris ethylica</name>
    <dbReference type="NCBI Taxonomy" id="2743976"/>
    <lineage>
        <taxon>Bacteria</taxon>
        <taxon>Pseudomonadati</taxon>
        <taxon>Chlorobiota</taxon>
        <taxon>Chlorobiia</taxon>
        <taxon>Chlorobiales</taxon>
        <taxon>Chlorobiaceae</taxon>
        <taxon>Prosthecochloris</taxon>
    </lineage>
</organism>
<reference evidence="7 8" key="1">
    <citation type="journal article" date="2020" name="Microorganisms">
        <title>Simultaneous Genome Sequencing of Prosthecochloris ethylica and Desulfuromonas acetoxidans within a Syntrophic Mixture Reveals Unique Pili and Protein Interactions.</title>
        <authorList>
            <person name="Kyndt J.A."/>
            <person name="Van Beeumen J.J."/>
            <person name="Meyer T.E."/>
        </authorList>
    </citation>
    <scope>NUCLEOTIDE SEQUENCE [LARGE SCALE GENOMIC DNA]</scope>
    <source>
        <strain evidence="7 8">N3</strain>
    </source>
</reference>
<comment type="similarity">
    <text evidence="1 5">Belongs to the peptidase S41A family.</text>
</comment>
<dbReference type="Pfam" id="PF17820">
    <property type="entry name" value="PDZ_6"/>
    <property type="match status" value="1"/>
</dbReference>
<name>A0ABR9XPF3_9CHLB</name>
<proteinExistence type="inferred from homology"/>